<organism evidence="2 3">
    <name type="scientific">Aspergillus glaucus CBS 516.65</name>
    <dbReference type="NCBI Taxonomy" id="1160497"/>
    <lineage>
        <taxon>Eukaryota</taxon>
        <taxon>Fungi</taxon>
        <taxon>Dikarya</taxon>
        <taxon>Ascomycota</taxon>
        <taxon>Pezizomycotina</taxon>
        <taxon>Eurotiomycetes</taxon>
        <taxon>Eurotiomycetidae</taxon>
        <taxon>Eurotiales</taxon>
        <taxon>Aspergillaceae</taxon>
        <taxon>Aspergillus</taxon>
        <taxon>Aspergillus subgen. Aspergillus</taxon>
    </lineage>
</organism>
<keyword evidence="3" id="KW-1185">Reference proteome</keyword>
<name>A0A1L9VAP5_ASPGL</name>
<evidence type="ECO:0000313" key="2">
    <source>
        <dbReference type="EMBL" id="OJJ81001.1"/>
    </source>
</evidence>
<proteinExistence type="predicted"/>
<dbReference type="AlphaFoldDB" id="A0A1L9VAP5"/>
<feature type="signal peptide" evidence="1">
    <location>
        <begin position="1"/>
        <end position="15"/>
    </location>
</feature>
<dbReference type="Proteomes" id="UP000184300">
    <property type="component" value="Unassembled WGS sequence"/>
</dbReference>
<dbReference type="GeneID" id="34460035"/>
<evidence type="ECO:0000313" key="3">
    <source>
        <dbReference type="Proteomes" id="UP000184300"/>
    </source>
</evidence>
<feature type="chain" id="PRO_5012160029" evidence="1">
    <location>
        <begin position="16"/>
        <end position="115"/>
    </location>
</feature>
<evidence type="ECO:0000256" key="1">
    <source>
        <dbReference type="SAM" id="SignalP"/>
    </source>
</evidence>
<dbReference type="EMBL" id="KV878908">
    <property type="protein sequence ID" value="OJJ81001.1"/>
    <property type="molecule type" value="Genomic_DNA"/>
</dbReference>
<reference evidence="3" key="1">
    <citation type="journal article" date="2017" name="Genome Biol.">
        <title>Comparative genomics reveals high biological diversity and specific adaptations in the industrially and medically important fungal genus Aspergillus.</title>
        <authorList>
            <person name="de Vries R.P."/>
            <person name="Riley R."/>
            <person name="Wiebenga A."/>
            <person name="Aguilar-Osorio G."/>
            <person name="Amillis S."/>
            <person name="Uchima C.A."/>
            <person name="Anderluh G."/>
            <person name="Asadollahi M."/>
            <person name="Askin M."/>
            <person name="Barry K."/>
            <person name="Battaglia E."/>
            <person name="Bayram O."/>
            <person name="Benocci T."/>
            <person name="Braus-Stromeyer S.A."/>
            <person name="Caldana C."/>
            <person name="Canovas D."/>
            <person name="Cerqueira G.C."/>
            <person name="Chen F."/>
            <person name="Chen W."/>
            <person name="Choi C."/>
            <person name="Clum A."/>
            <person name="Dos Santos R.A."/>
            <person name="Damasio A.R."/>
            <person name="Diallinas G."/>
            <person name="Emri T."/>
            <person name="Fekete E."/>
            <person name="Flipphi M."/>
            <person name="Freyberg S."/>
            <person name="Gallo A."/>
            <person name="Gournas C."/>
            <person name="Habgood R."/>
            <person name="Hainaut M."/>
            <person name="Harispe M.L."/>
            <person name="Henrissat B."/>
            <person name="Hilden K.S."/>
            <person name="Hope R."/>
            <person name="Hossain A."/>
            <person name="Karabika E."/>
            <person name="Karaffa L."/>
            <person name="Karanyi Z."/>
            <person name="Krasevec N."/>
            <person name="Kuo A."/>
            <person name="Kusch H."/>
            <person name="LaButti K."/>
            <person name="Lagendijk E.L."/>
            <person name="Lapidus A."/>
            <person name="Levasseur A."/>
            <person name="Lindquist E."/>
            <person name="Lipzen A."/>
            <person name="Logrieco A.F."/>
            <person name="MacCabe A."/>
            <person name="Maekelae M.R."/>
            <person name="Malavazi I."/>
            <person name="Melin P."/>
            <person name="Meyer V."/>
            <person name="Mielnichuk N."/>
            <person name="Miskei M."/>
            <person name="Molnar A.P."/>
            <person name="Mule G."/>
            <person name="Ngan C.Y."/>
            <person name="Orejas M."/>
            <person name="Orosz E."/>
            <person name="Ouedraogo J.P."/>
            <person name="Overkamp K.M."/>
            <person name="Park H.-S."/>
            <person name="Perrone G."/>
            <person name="Piumi F."/>
            <person name="Punt P.J."/>
            <person name="Ram A.F."/>
            <person name="Ramon A."/>
            <person name="Rauscher S."/>
            <person name="Record E."/>
            <person name="Riano-Pachon D.M."/>
            <person name="Robert V."/>
            <person name="Roehrig J."/>
            <person name="Ruller R."/>
            <person name="Salamov A."/>
            <person name="Salih N.S."/>
            <person name="Samson R.A."/>
            <person name="Sandor E."/>
            <person name="Sanguinetti M."/>
            <person name="Schuetze T."/>
            <person name="Sepcic K."/>
            <person name="Shelest E."/>
            <person name="Sherlock G."/>
            <person name="Sophianopoulou V."/>
            <person name="Squina F.M."/>
            <person name="Sun H."/>
            <person name="Susca A."/>
            <person name="Todd R.B."/>
            <person name="Tsang A."/>
            <person name="Unkles S.E."/>
            <person name="van de Wiele N."/>
            <person name="van Rossen-Uffink D."/>
            <person name="Oliveira J.V."/>
            <person name="Vesth T.C."/>
            <person name="Visser J."/>
            <person name="Yu J.-H."/>
            <person name="Zhou M."/>
            <person name="Andersen M.R."/>
            <person name="Archer D.B."/>
            <person name="Baker S.E."/>
            <person name="Benoit I."/>
            <person name="Brakhage A.A."/>
            <person name="Braus G.H."/>
            <person name="Fischer R."/>
            <person name="Frisvad J.C."/>
            <person name="Goldman G.H."/>
            <person name="Houbraken J."/>
            <person name="Oakley B."/>
            <person name="Pocsi I."/>
            <person name="Scazzocchio C."/>
            <person name="Seiboth B."/>
            <person name="vanKuyk P.A."/>
            <person name="Wortman J."/>
            <person name="Dyer P.S."/>
            <person name="Grigoriev I.V."/>
        </authorList>
    </citation>
    <scope>NUCLEOTIDE SEQUENCE [LARGE SCALE GENOMIC DNA]</scope>
    <source>
        <strain evidence="3">CBS 516.65</strain>
    </source>
</reference>
<sequence>MLLYAFLAYLGIAAAETCRITGSGIANCRFCPGNCDIKSTFPPGSSRDIDCLWNRGEEVQGDKFKALGLQWKPRLFCIFGEDWRLQLKRHYSMRSVCSSWLCASELLTMQMNESL</sequence>
<keyword evidence="1" id="KW-0732">Signal</keyword>
<protein>
    <submittedName>
        <fullName evidence="2">Uncharacterized protein</fullName>
    </submittedName>
</protein>
<dbReference type="RefSeq" id="XP_022397699.1">
    <property type="nucleotide sequence ID" value="XM_022543774.1"/>
</dbReference>
<dbReference type="VEuPathDB" id="FungiDB:ASPGLDRAFT_28638"/>
<accession>A0A1L9VAP5</accession>
<gene>
    <name evidence="2" type="ORF">ASPGLDRAFT_28638</name>
</gene>